<evidence type="ECO:0000313" key="1">
    <source>
        <dbReference type="EMBL" id="EKF25401.1"/>
    </source>
</evidence>
<keyword evidence="2" id="KW-1185">Reference proteome</keyword>
<dbReference type="AlphaFoldDB" id="K5BHY9"/>
<reference evidence="1 2" key="1">
    <citation type="journal article" date="2012" name="J. Bacteriol.">
        <title>Genome sequence of Mycobacterium hassiacum DSM 44199, a rare source of heat-stable mycobacterial proteins.</title>
        <authorList>
            <person name="Tiago I."/>
            <person name="Maranha A."/>
            <person name="Mendes V."/>
            <person name="Alarico S."/>
            <person name="Moynihan P.J."/>
            <person name="Clarke A.J."/>
            <person name="Macedo-Ribeiro S."/>
            <person name="Pereira P.J."/>
            <person name="Empadinhas N."/>
        </authorList>
    </citation>
    <scope>NUCLEOTIDE SEQUENCE [LARGE SCALE GENOMIC DNA]</scope>
    <source>
        <strain evidence="2">DSM 44199 / CIP 105218 / JCM 12690 / 3849</strain>
    </source>
</reference>
<gene>
    <name evidence="1" type="ORF">C731_0514</name>
</gene>
<accession>K5BHY9</accession>
<protein>
    <submittedName>
        <fullName evidence="1">Uncharacterized protein</fullName>
    </submittedName>
</protein>
<organism evidence="1 2">
    <name type="scientific">Mycolicibacterium hassiacum (strain DSM 44199 / CIP 105218 / JCM 12690 / 3849)</name>
    <name type="common">Mycobacterium hassiacum</name>
    <dbReference type="NCBI Taxonomy" id="1122247"/>
    <lineage>
        <taxon>Bacteria</taxon>
        <taxon>Bacillati</taxon>
        <taxon>Actinomycetota</taxon>
        <taxon>Actinomycetes</taxon>
        <taxon>Mycobacteriales</taxon>
        <taxon>Mycobacteriaceae</taxon>
        <taxon>Mycolicibacterium</taxon>
    </lineage>
</organism>
<name>K5BHY9_MYCHD</name>
<comment type="caution">
    <text evidence="1">The sequence shown here is derived from an EMBL/GenBank/DDBJ whole genome shotgun (WGS) entry which is preliminary data.</text>
</comment>
<dbReference type="EMBL" id="AMRA01000015">
    <property type="protein sequence ID" value="EKF25401.1"/>
    <property type="molecule type" value="Genomic_DNA"/>
</dbReference>
<proteinExistence type="predicted"/>
<evidence type="ECO:0000313" key="2">
    <source>
        <dbReference type="Proteomes" id="UP000006265"/>
    </source>
</evidence>
<dbReference type="Proteomes" id="UP000006265">
    <property type="component" value="Unassembled WGS sequence"/>
</dbReference>
<sequence length="41" mass="4349">MFFGPSGCVLWVIGSCRRSSGDLVITVGPRNTPQNGVETPL</sequence>